<keyword evidence="12 15" id="KW-1133">Transmembrane helix</keyword>
<feature type="transmembrane region" description="Helical" evidence="15">
    <location>
        <begin position="141"/>
        <end position="162"/>
    </location>
</feature>
<name>A0A1I4P788_9GAMM</name>
<dbReference type="PROSITE" id="PS00154">
    <property type="entry name" value="ATPASE_E1_E2"/>
    <property type="match status" value="1"/>
</dbReference>
<evidence type="ECO:0000313" key="19">
    <source>
        <dbReference type="Proteomes" id="UP000186599"/>
    </source>
</evidence>
<dbReference type="InterPro" id="IPR036412">
    <property type="entry name" value="HAD-like_sf"/>
</dbReference>
<feature type="transmembrane region" description="Helical" evidence="15">
    <location>
        <begin position="106"/>
        <end position="129"/>
    </location>
</feature>
<comment type="subcellular location">
    <subcellularLocation>
        <location evidence="1">Cell membrane</location>
        <topology evidence="1">Multi-pass membrane protein</topology>
    </subcellularLocation>
</comment>
<dbReference type="GO" id="GO:0005886">
    <property type="term" value="C:plasma membrane"/>
    <property type="evidence" value="ECO:0007669"/>
    <property type="project" value="UniProtKB-SubCell"/>
</dbReference>
<dbReference type="SUPFAM" id="SSF81653">
    <property type="entry name" value="Calcium ATPase, transduction domain A"/>
    <property type="match status" value="1"/>
</dbReference>
<dbReference type="NCBIfam" id="TIGR01525">
    <property type="entry name" value="ATPase-IB_hvy"/>
    <property type="match status" value="1"/>
</dbReference>
<keyword evidence="10" id="KW-0460">Magnesium</keyword>
<dbReference type="OrthoDB" id="9814270at2"/>
<keyword evidence="6 15" id="KW-0812">Transmembrane</keyword>
<dbReference type="Proteomes" id="UP000186599">
    <property type="component" value="Unassembled WGS sequence"/>
</dbReference>
<evidence type="ECO:0000256" key="7">
    <source>
        <dbReference type="ARBA" id="ARBA00022723"/>
    </source>
</evidence>
<dbReference type="SUPFAM" id="SSF55008">
    <property type="entry name" value="HMA, heavy metal-associated domain"/>
    <property type="match status" value="1"/>
</dbReference>
<dbReference type="NCBIfam" id="TIGR01511">
    <property type="entry name" value="ATPase-IB1_Cu"/>
    <property type="match status" value="1"/>
</dbReference>
<evidence type="ECO:0000256" key="15">
    <source>
        <dbReference type="RuleBase" id="RU362081"/>
    </source>
</evidence>
<feature type="transmembrane region" description="Helical" evidence="15">
    <location>
        <begin position="388"/>
        <end position="408"/>
    </location>
</feature>
<keyword evidence="3" id="KW-0813">Transport</keyword>
<reference evidence="19 20" key="1">
    <citation type="submission" date="2016-10" db="EMBL/GenBank/DDBJ databases">
        <authorList>
            <person name="de Groot N.N."/>
        </authorList>
    </citation>
    <scope>NUCLEOTIDE SEQUENCE [LARGE SCALE GENOMIC DNA]</scope>
    <source>
        <strain evidence="18 19">CGMCC 1.9095</strain>
        <strain evidence="17 20">DSM 22558</strain>
    </source>
</reference>
<dbReference type="NCBIfam" id="TIGR01494">
    <property type="entry name" value="ATPase_P-type"/>
    <property type="match status" value="1"/>
</dbReference>
<evidence type="ECO:0000256" key="5">
    <source>
        <dbReference type="ARBA" id="ARBA00022553"/>
    </source>
</evidence>
<evidence type="ECO:0000313" key="20">
    <source>
        <dbReference type="Proteomes" id="UP000186904"/>
    </source>
</evidence>
<dbReference type="RefSeq" id="WP_083392524.1">
    <property type="nucleotide sequence ID" value="NZ_FOGN01000006.1"/>
</dbReference>
<keyword evidence="9 15" id="KW-0067">ATP-binding</keyword>
<evidence type="ECO:0000256" key="10">
    <source>
        <dbReference type="ARBA" id="ARBA00022842"/>
    </source>
</evidence>
<dbReference type="Pfam" id="PF00702">
    <property type="entry name" value="Hydrolase"/>
    <property type="match status" value="1"/>
</dbReference>
<dbReference type="InterPro" id="IPR059000">
    <property type="entry name" value="ATPase_P-type_domA"/>
</dbReference>
<dbReference type="InterPro" id="IPR008250">
    <property type="entry name" value="ATPase_P-typ_transduc_dom_A_sf"/>
</dbReference>
<dbReference type="AlphaFoldDB" id="A0A1I4P788"/>
<feature type="transmembrane region" description="Helical" evidence="15">
    <location>
        <begin position="174"/>
        <end position="196"/>
    </location>
</feature>
<dbReference type="STRING" id="653930.SAMN05216589_2949"/>
<evidence type="ECO:0000313" key="18">
    <source>
        <dbReference type="EMBL" id="SFM23569.1"/>
    </source>
</evidence>
<dbReference type="GO" id="GO:0005524">
    <property type="term" value="F:ATP binding"/>
    <property type="evidence" value="ECO:0007669"/>
    <property type="project" value="UniProtKB-UniRule"/>
</dbReference>
<dbReference type="PROSITE" id="PS50846">
    <property type="entry name" value="HMA_2"/>
    <property type="match status" value="1"/>
</dbReference>
<dbReference type="CDD" id="cd00371">
    <property type="entry name" value="HMA"/>
    <property type="match status" value="1"/>
</dbReference>
<dbReference type="InterPro" id="IPR001757">
    <property type="entry name" value="P_typ_ATPase"/>
</dbReference>
<evidence type="ECO:0000313" key="17">
    <source>
        <dbReference type="EMBL" id="SES26692.1"/>
    </source>
</evidence>
<evidence type="ECO:0000256" key="9">
    <source>
        <dbReference type="ARBA" id="ARBA00022840"/>
    </source>
</evidence>
<keyword evidence="13" id="KW-0406">Ion transport</keyword>
<dbReference type="GO" id="GO:0005507">
    <property type="term" value="F:copper ion binding"/>
    <property type="evidence" value="ECO:0007669"/>
    <property type="project" value="TreeGrafter"/>
</dbReference>
<keyword evidence="5" id="KW-0597">Phosphoprotein</keyword>
<dbReference type="EMBL" id="FOUA01000006">
    <property type="protein sequence ID" value="SFM23569.1"/>
    <property type="molecule type" value="Genomic_DNA"/>
</dbReference>
<dbReference type="InterPro" id="IPR006121">
    <property type="entry name" value="HMA_dom"/>
</dbReference>
<evidence type="ECO:0000256" key="2">
    <source>
        <dbReference type="ARBA" id="ARBA00006024"/>
    </source>
</evidence>
<keyword evidence="14 15" id="KW-0472">Membrane</keyword>
<feature type="transmembrane region" description="Helical" evidence="15">
    <location>
        <begin position="692"/>
        <end position="711"/>
    </location>
</feature>
<keyword evidence="8 15" id="KW-0547">Nucleotide-binding</keyword>
<dbReference type="Gene3D" id="2.70.150.10">
    <property type="entry name" value="Calcium-transporting ATPase, cytoplasmic transduction domain A"/>
    <property type="match status" value="1"/>
</dbReference>
<dbReference type="GO" id="GO:0043682">
    <property type="term" value="F:P-type divalent copper transporter activity"/>
    <property type="evidence" value="ECO:0007669"/>
    <property type="project" value="TreeGrafter"/>
</dbReference>
<evidence type="ECO:0000256" key="14">
    <source>
        <dbReference type="ARBA" id="ARBA00023136"/>
    </source>
</evidence>
<accession>A0A1I4P788</accession>
<dbReference type="Gene3D" id="3.30.70.100">
    <property type="match status" value="1"/>
</dbReference>
<feature type="transmembrane region" description="Helical" evidence="15">
    <location>
        <begin position="355"/>
        <end position="376"/>
    </location>
</feature>
<dbReference type="Pfam" id="PF00122">
    <property type="entry name" value="E1-E2_ATPase"/>
    <property type="match status" value="1"/>
</dbReference>
<dbReference type="SUPFAM" id="SSF81665">
    <property type="entry name" value="Calcium ATPase, transmembrane domain M"/>
    <property type="match status" value="1"/>
</dbReference>
<comment type="similarity">
    <text evidence="2 15">Belongs to the cation transport ATPase (P-type) (TC 3.A.3) family. Type IB subfamily.</text>
</comment>
<dbReference type="InterPro" id="IPR027256">
    <property type="entry name" value="P-typ_ATPase_IB"/>
</dbReference>
<evidence type="ECO:0000256" key="8">
    <source>
        <dbReference type="ARBA" id="ARBA00022741"/>
    </source>
</evidence>
<evidence type="ECO:0000256" key="13">
    <source>
        <dbReference type="ARBA" id="ARBA00023065"/>
    </source>
</evidence>
<evidence type="ECO:0000256" key="11">
    <source>
        <dbReference type="ARBA" id="ARBA00022967"/>
    </source>
</evidence>
<gene>
    <name evidence="18" type="ORF">SAMN04487855_2821</name>
    <name evidence="17" type="ORF">SAMN05216589_2949</name>
</gene>
<keyword evidence="4 15" id="KW-1003">Cell membrane</keyword>
<dbReference type="SUPFAM" id="SSF56784">
    <property type="entry name" value="HAD-like"/>
    <property type="match status" value="1"/>
</dbReference>
<organism evidence="18 19">
    <name type="scientific">Halopseudomonas bauzanensis</name>
    <dbReference type="NCBI Taxonomy" id="653930"/>
    <lineage>
        <taxon>Bacteria</taxon>
        <taxon>Pseudomonadati</taxon>
        <taxon>Pseudomonadota</taxon>
        <taxon>Gammaproteobacteria</taxon>
        <taxon>Pseudomonadales</taxon>
        <taxon>Pseudomonadaceae</taxon>
        <taxon>Halopseudomonas</taxon>
    </lineage>
</organism>
<dbReference type="InterPro" id="IPR023298">
    <property type="entry name" value="ATPase_P-typ_TM_dom_sf"/>
</dbReference>
<feature type="domain" description="HMA" evidence="16">
    <location>
        <begin position="21"/>
        <end position="87"/>
    </location>
</feature>
<dbReference type="GO" id="GO:0016887">
    <property type="term" value="F:ATP hydrolysis activity"/>
    <property type="evidence" value="ECO:0007669"/>
    <property type="project" value="InterPro"/>
</dbReference>
<evidence type="ECO:0000256" key="1">
    <source>
        <dbReference type="ARBA" id="ARBA00004651"/>
    </source>
</evidence>
<dbReference type="GO" id="GO:0055070">
    <property type="term" value="P:copper ion homeostasis"/>
    <property type="evidence" value="ECO:0007669"/>
    <property type="project" value="TreeGrafter"/>
</dbReference>
<evidence type="ECO:0000259" key="16">
    <source>
        <dbReference type="PROSITE" id="PS50846"/>
    </source>
</evidence>
<dbReference type="InterPro" id="IPR023299">
    <property type="entry name" value="ATPase_P-typ_cyto_dom_N"/>
</dbReference>
<sequence length="762" mass="79875">MNPTATANLGELDLASVRRARRLVVSIEGMWCAGCAMTVERIIARTPGVTFASTSFAGGSAMARWDRDDFDPTLIVERIAKLGYRVAPLIEVDEMERRIDEQTQAVWLRLAVALFFGMWSMLGSLILYIEPQVAASTAGFWIAFGAVAATLPVVTYAAWPFYRMGWRTLRAGLPGMDAMISLGVLAASALSLWQLLQGRAEVYIDTATMLVTFLLIGRLIELHTRRRSSAAVAALRQAVPETATRLGADGTSKEVRVSEIQIGERVLVRAGERISVDGEVVEGDSELDRALVTGEALPAAVGLGSTVEAGSVNLSCQLVIEVSLPYGERFIDRVGLRMLELAGTKSQVALQAERFARWLVPAALCLAALAFLWGFLATGAFELAALRALSVLVVACPCAVGLALPLAFATATATAARQGVLFRDPAAMEALAGAHSVLFDKTGTLTAGALEVVDTLGTGRHQLLTWAAQAEVGIAHPMARAIAAAARADGISPEAHPECAPQRFGQGTRWYDTDSGATTMVGAAAWLQQQGIQVPPLTQSLPPGTTRIEVARDSLWVGALILHDRLRADAANAVTTLSRAGLAASLVTGDRRETALAVGTAVGLPPEQVLAGCLPEDKVTALESAVGPVVFVGDGANDSLALAAADCGIAVQDASAPAVASAGVVIVNGGLDGVVLAWQQSRRTLRIVRQNLAFSIIYNVGVLGFAVSGVIPPVAAAIAMLCSSLSVVANSARLVRTINPNMSPGSNDAGLSITRNPVLETL</sequence>
<evidence type="ECO:0000256" key="12">
    <source>
        <dbReference type="ARBA" id="ARBA00022989"/>
    </source>
</evidence>
<evidence type="ECO:0000256" key="3">
    <source>
        <dbReference type="ARBA" id="ARBA00022448"/>
    </source>
</evidence>
<keyword evidence="11" id="KW-1278">Translocase</keyword>
<dbReference type="Gene3D" id="3.40.1110.10">
    <property type="entry name" value="Calcium-transporting ATPase, cytoplasmic domain N"/>
    <property type="match status" value="1"/>
</dbReference>
<dbReference type="InterPro" id="IPR023214">
    <property type="entry name" value="HAD_sf"/>
</dbReference>
<dbReference type="InterPro" id="IPR036163">
    <property type="entry name" value="HMA_dom_sf"/>
</dbReference>
<dbReference type="PANTHER" id="PTHR43520:SF5">
    <property type="entry name" value="CATION-TRANSPORTING P-TYPE ATPASE-RELATED"/>
    <property type="match status" value="1"/>
</dbReference>
<protein>
    <submittedName>
        <fullName evidence="17 18">Cu+-exporting ATPase</fullName>
    </submittedName>
</protein>
<dbReference type="Pfam" id="PF00403">
    <property type="entry name" value="HMA"/>
    <property type="match status" value="1"/>
</dbReference>
<dbReference type="Proteomes" id="UP000186904">
    <property type="component" value="Unassembled WGS sequence"/>
</dbReference>
<dbReference type="InterPro" id="IPR018303">
    <property type="entry name" value="ATPase_P-typ_P_site"/>
</dbReference>
<evidence type="ECO:0000256" key="4">
    <source>
        <dbReference type="ARBA" id="ARBA00022475"/>
    </source>
</evidence>
<evidence type="ECO:0000256" key="6">
    <source>
        <dbReference type="ARBA" id="ARBA00022692"/>
    </source>
</evidence>
<dbReference type="EMBL" id="FOGN01000006">
    <property type="protein sequence ID" value="SES26692.1"/>
    <property type="molecule type" value="Genomic_DNA"/>
</dbReference>
<proteinExistence type="inferred from homology"/>
<dbReference type="Gene3D" id="3.40.50.1000">
    <property type="entry name" value="HAD superfamily/HAD-like"/>
    <property type="match status" value="1"/>
</dbReference>
<dbReference type="PANTHER" id="PTHR43520">
    <property type="entry name" value="ATP7, ISOFORM B"/>
    <property type="match status" value="1"/>
</dbReference>
<keyword evidence="7 15" id="KW-0479">Metal-binding</keyword>
<feature type="transmembrane region" description="Helical" evidence="15">
    <location>
        <begin position="202"/>
        <end position="220"/>
    </location>
</feature>
<dbReference type="PRINTS" id="PR00119">
    <property type="entry name" value="CATATPASE"/>
</dbReference>
<keyword evidence="19" id="KW-1185">Reference proteome</keyword>